<evidence type="ECO:0000313" key="3">
    <source>
        <dbReference type="EMBL" id="PWN31492.1"/>
    </source>
</evidence>
<evidence type="ECO:0008006" key="5">
    <source>
        <dbReference type="Google" id="ProtNLM"/>
    </source>
</evidence>
<feature type="transmembrane region" description="Helical" evidence="2">
    <location>
        <begin position="290"/>
        <end position="312"/>
    </location>
</feature>
<protein>
    <recommendedName>
        <fullName evidence="5">Family A G protein-coupled receptor-like protein</fullName>
    </recommendedName>
</protein>
<dbReference type="OrthoDB" id="3357304at2759"/>
<accession>A0A316V204</accession>
<dbReference type="STRING" id="1280837.A0A316V204"/>
<feature type="transmembrane region" description="Helical" evidence="2">
    <location>
        <begin position="233"/>
        <end position="251"/>
    </location>
</feature>
<keyword evidence="2" id="KW-0472">Membrane</keyword>
<keyword evidence="4" id="KW-1185">Reference proteome</keyword>
<feature type="non-terminal residue" evidence="3">
    <location>
        <position position="315"/>
    </location>
</feature>
<feature type="transmembrane region" description="Helical" evidence="2">
    <location>
        <begin position="159"/>
        <end position="180"/>
    </location>
</feature>
<sequence>MTKPSSVWPTPSQYGWLRRDDSDANYNTSSSALPTGASQISGQPPPTSTGSPRDPLLAIMPDFAFSMPAQIIVGGVNIALTTMLTIQLIFTMQYHYPLSKRNYILQFCSTLILLISLAVQLHSILSALEHQVHGWPYMFAYIAVQIPPQDGSWTIVQEAFFLVMRAVSTFFIHLTHIQFLTLLFPSALEARLILWMLGPLALAASGMEFTALSSDDDVKTSDLGDAIRNICNSTLFLLYTSGLLVWGLLVNRRRAWRTDGGTAAFGGGSVGLAFINTTVSFVEIAFDRLWWLPDILWTLTLWQSWLGFWWWVGSG</sequence>
<evidence type="ECO:0000256" key="1">
    <source>
        <dbReference type="SAM" id="MobiDB-lite"/>
    </source>
</evidence>
<organism evidence="3 4">
    <name type="scientific">Meira miltonrushii</name>
    <dbReference type="NCBI Taxonomy" id="1280837"/>
    <lineage>
        <taxon>Eukaryota</taxon>
        <taxon>Fungi</taxon>
        <taxon>Dikarya</taxon>
        <taxon>Basidiomycota</taxon>
        <taxon>Ustilaginomycotina</taxon>
        <taxon>Exobasidiomycetes</taxon>
        <taxon>Exobasidiales</taxon>
        <taxon>Brachybasidiaceae</taxon>
        <taxon>Meira</taxon>
    </lineage>
</organism>
<dbReference type="EMBL" id="KZ819608">
    <property type="protein sequence ID" value="PWN31492.1"/>
    <property type="molecule type" value="Genomic_DNA"/>
</dbReference>
<proteinExistence type="predicted"/>
<gene>
    <name evidence="3" type="ORF">FA14DRAFT_128094</name>
</gene>
<dbReference type="AlphaFoldDB" id="A0A316V204"/>
<feature type="transmembrane region" description="Helical" evidence="2">
    <location>
        <begin position="263"/>
        <end position="284"/>
    </location>
</feature>
<feature type="transmembrane region" description="Helical" evidence="2">
    <location>
        <begin position="71"/>
        <end position="91"/>
    </location>
</feature>
<dbReference type="InParanoid" id="A0A316V204"/>
<feature type="region of interest" description="Disordered" evidence="1">
    <location>
        <begin position="1"/>
        <end position="52"/>
    </location>
</feature>
<evidence type="ECO:0000313" key="4">
    <source>
        <dbReference type="Proteomes" id="UP000245771"/>
    </source>
</evidence>
<feature type="transmembrane region" description="Helical" evidence="2">
    <location>
        <begin position="192"/>
        <end position="213"/>
    </location>
</feature>
<dbReference type="Proteomes" id="UP000245771">
    <property type="component" value="Unassembled WGS sequence"/>
</dbReference>
<feature type="compositionally biased region" description="Polar residues" evidence="1">
    <location>
        <begin position="24"/>
        <end position="40"/>
    </location>
</feature>
<evidence type="ECO:0000256" key="2">
    <source>
        <dbReference type="SAM" id="Phobius"/>
    </source>
</evidence>
<feature type="compositionally biased region" description="Polar residues" evidence="1">
    <location>
        <begin position="1"/>
        <end position="13"/>
    </location>
</feature>
<dbReference type="RefSeq" id="XP_025351794.1">
    <property type="nucleotide sequence ID" value="XM_025496834.1"/>
</dbReference>
<reference evidence="3 4" key="1">
    <citation type="journal article" date="2018" name="Mol. Biol. Evol.">
        <title>Broad Genomic Sampling Reveals a Smut Pathogenic Ancestry of the Fungal Clade Ustilaginomycotina.</title>
        <authorList>
            <person name="Kijpornyongpan T."/>
            <person name="Mondo S.J."/>
            <person name="Barry K."/>
            <person name="Sandor L."/>
            <person name="Lee J."/>
            <person name="Lipzen A."/>
            <person name="Pangilinan J."/>
            <person name="LaButti K."/>
            <person name="Hainaut M."/>
            <person name="Henrissat B."/>
            <person name="Grigoriev I.V."/>
            <person name="Spatafora J.W."/>
            <person name="Aime M.C."/>
        </authorList>
    </citation>
    <scope>NUCLEOTIDE SEQUENCE [LARGE SCALE GENOMIC DNA]</scope>
    <source>
        <strain evidence="3 4">MCA 3882</strain>
    </source>
</reference>
<name>A0A316V204_9BASI</name>
<keyword evidence="2" id="KW-0812">Transmembrane</keyword>
<feature type="transmembrane region" description="Helical" evidence="2">
    <location>
        <begin position="103"/>
        <end position="128"/>
    </location>
</feature>
<keyword evidence="2" id="KW-1133">Transmembrane helix</keyword>
<dbReference type="GeneID" id="37018615"/>